<dbReference type="InterPro" id="IPR050471">
    <property type="entry name" value="AB_hydrolase"/>
</dbReference>
<dbReference type="InterPro" id="IPR000073">
    <property type="entry name" value="AB_hydrolase_1"/>
</dbReference>
<keyword evidence="3" id="KW-1185">Reference proteome</keyword>
<feature type="domain" description="AB hydrolase-1" evidence="1">
    <location>
        <begin position="14"/>
        <end position="248"/>
    </location>
</feature>
<comment type="caution">
    <text evidence="2">The sequence shown here is derived from an EMBL/GenBank/DDBJ whole genome shotgun (WGS) entry which is preliminary data.</text>
</comment>
<proteinExistence type="predicted"/>
<gene>
    <name evidence="2" type="ORF">VB264_19085</name>
</gene>
<dbReference type="PRINTS" id="PR00111">
    <property type="entry name" value="ABHYDROLASE"/>
</dbReference>
<organism evidence="2 3">
    <name type="scientific">Arcicella aquatica</name>
    <dbReference type="NCBI Taxonomy" id="217141"/>
    <lineage>
        <taxon>Bacteria</taxon>
        <taxon>Pseudomonadati</taxon>
        <taxon>Bacteroidota</taxon>
        <taxon>Cytophagia</taxon>
        <taxon>Cytophagales</taxon>
        <taxon>Flectobacillaceae</taxon>
        <taxon>Arcicella</taxon>
    </lineage>
</organism>
<sequence length="261" mass="30189">MELHFQKFGNGQKILLAFHGIGQDFLCFQQFGETFGDTYTTYAFDLPFHGKSLNNHPINGIITKNIWKDFLNSFLHQNKIDSFSIVGFSMGGRFALATLEAFPEKVENLILIAPDGISEHPIYAFATHFNLTRRLFKYVIFKEDKLLVLTKLFAKMRIVPESSIRFAHRMLDTPRKKKQVFESWTGFRHLKFNMSTLAKIIHSRNIKVSIFTGKYDTILPTKQVLPLSQKLPNVQMIILEAGHTKMLEKVVEYLQMNDKII</sequence>
<dbReference type="GO" id="GO:0016787">
    <property type="term" value="F:hydrolase activity"/>
    <property type="evidence" value="ECO:0007669"/>
    <property type="project" value="UniProtKB-KW"/>
</dbReference>
<dbReference type="EMBL" id="JAYFUL010000040">
    <property type="protein sequence ID" value="MEA5259910.1"/>
    <property type="molecule type" value="Genomic_DNA"/>
</dbReference>
<dbReference type="PANTHER" id="PTHR43433:SF5">
    <property type="entry name" value="AB HYDROLASE-1 DOMAIN-CONTAINING PROTEIN"/>
    <property type="match status" value="1"/>
</dbReference>
<evidence type="ECO:0000313" key="2">
    <source>
        <dbReference type="EMBL" id="MEA5259910.1"/>
    </source>
</evidence>
<dbReference type="Proteomes" id="UP001304671">
    <property type="component" value="Unassembled WGS sequence"/>
</dbReference>
<evidence type="ECO:0000259" key="1">
    <source>
        <dbReference type="Pfam" id="PF00561"/>
    </source>
</evidence>
<dbReference type="Gene3D" id="3.40.50.1820">
    <property type="entry name" value="alpha/beta hydrolase"/>
    <property type="match status" value="1"/>
</dbReference>
<reference evidence="2 3" key="1">
    <citation type="submission" date="2023-12" db="EMBL/GenBank/DDBJ databases">
        <title>Novel species of the genus Arcicella isolated from rivers.</title>
        <authorList>
            <person name="Lu H."/>
        </authorList>
    </citation>
    <scope>NUCLEOTIDE SEQUENCE [LARGE SCALE GENOMIC DNA]</scope>
    <source>
        <strain evidence="2 3">LMG 21963</strain>
    </source>
</reference>
<evidence type="ECO:0000313" key="3">
    <source>
        <dbReference type="Proteomes" id="UP001304671"/>
    </source>
</evidence>
<name>A0ABU5QSS5_9BACT</name>
<dbReference type="SUPFAM" id="SSF53474">
    <property type="entry name" value="alpha/beta-Hydrolases"/>
    <property type="match status" value="1"/>
</dbReference>
<dbReference type="PANTHER" id="PTHR43433">
    <property type="entry name" value="HYDROLASE, ALPHA/BETA FOLD FAMILY PROTEIN"/>
    <property type="match status" value="1"/>
</dbReference>
<dbReference type="Pfam" id="PF00561">
    <property type="entry name" value="Abhydrolase_1"/>
    <property type="match status" value="1"/>
</dbReference>
<accession>A0ABU5QSS5</accession>
<protein>
    <submittedName>
        <fullName evidence="2">Alpha/beta hydrolase</fullName>
    </submittedName>
</protein>
<dbReference type="RefSeq" id="WP_323251945.1">
    <property type="nucleotide sequence ID" value="NZ_JAYFUL010000040.1"/>
</dbReference>
<keyword evidence="2" id="KW-0378">Hydrolase</keyword>
<dbReference type="InterPro" id="IPR029058">
    <property type="entry name" value="AB_hydrolase_fold"/>
</dbReference>